<accession>A0A917GQ73</accession>
<feature type="transmembrane region" description="Helical" evidence="7">
    <location>
        <begin position="230"/>
        <end position="250"/>
    </location>
</feature>
<comment type="caution">
    <text evidence="9">The sequence shown here is derived from an EMBL/GenBank/DDBJ whole genome shotgun (WGS) entry which is preliminary data.</text>
</comment>
<dbReference type="AlphaFoldDB" id="A0A917GQ73"/>
<evidence type="ECO:0000256" key="1">
    <source>
        <dbReference type="ARBA" id="ARBA00004141"/>
    </source>
</evidence>
<evidence type="ECO:0000256" key="5">
    <source>
        <dbReference type="ARBA" id="ARBA00022989"/>
    </source>
</evidence>
<protein>
    <submittedName>
        <fullName evidence="9">Glycosyltransferase</fullName>
    </submittedName>
</protein>
<evidence type="ECO:0000259" key="8">
    <source>
        <dbReference type="Pfam" id="PF00535"/>
    </source>
</evidence>
<dbReference type="Pfam" id="PF00535">
    <property type="entry name" value="Glycos_transf_2"/>
    <property type="match status" value="1"/>
</dbReference>
<dbReference type="Proteomes" id="UP000627715">
    <property type="component" value="Unassembled WGS sequence"/>
</dbReference>
<dbReference type="GO" id="GO:0016757">
    <property type="term" value="F:glycosyltransferase activity"/>
    <property type="evidence" value="ECO:0007669"/>
    <property type="project" value="UniProtKB-KW"/>
</dbReference>
<dbReference type="CDD" id="cd04187">
    <property type="entry name" value="DPM1_like_bac"/>
    <property type="match status" value="1"/>
</dbReference>
<name>A0A917GQ73_9GAMM</name>
<keyword evidence="10" id="KW-1185">Reference proteome</keyword>
<keyword evidence="3" id="KW-0808">Transferase</keyword>
<dbReference type="InterPro" id="IPR029044">
    <property type="entry name" value="Nucleotide-diphossugar_trans"/>
</dbReference>
<proteinExistence type="predicted"/>
<evidence type="ECO:0000256" key="3">
    <source>
        <dbReference type="ARBA" id="ARBA00022679"/>
    </source>
</evidence>
<dbReference type="Gene3D" id="3.90.550.10">
    <property type="entry name" value="Spore Coat Polysaccharide Biosynthesis Protein SpsA, Chain A"/>
    <property type="match status" value="1"/>
</dbReference>
<dbReference type="EMBL" id="BMIY01000003">
    <property type="protein sequence ID" value="GGG53617.1"/>
    <property type="molecule type" value="Genomic_DNA"/>
</dbReference>
<feature type="domain" description="Glycosyltransferase 2-like" evidence="8">
    <location>
        <begin position="6"/>
        <end position="122"/>
    </location>
</feature>
<dbReference type="PANTHER" id="PTHR48090">
    <property type="entry name" value="UNDECAPRENYL-PHOSPHATE 4-DEOXY-4-FORMAMIDO-L-ARABINOSE TRANSFERASE-RELATED"/>
    <property type="match status" value="1"/>
</dbReference>
<reference evidence="9" key="2">
    <citation type="submission" date="2020-09" db="EMBL/GenBank/DDBJ databases">
        <authorList>
            <person name="Sun Q."/>
            <person name="Zhou Y."/>
        </authorList>
    </citation>
    <scope>NUCLEOTIDE SEQUENCE</scope>
    <source>
        <strain evidence="9">CGMCC 1.15425</strain>
    </source>
</reference>
<evidence type="ECO:0000313" key="10">
    <source>
        <dbReference type="Proteomes" id="UP000627715"/>
    </source>
</evidence>
<reference evidence="9" key="1">
    <citation type="journal article" date="2014" name="Int. J. Syst. Evol. Microbiol.">
        <title>Complete genome sequence of Corynebacterium casei LMG S-19264T (=DSM 44701T), isolated from a smear-ripened cheese.</title>
        <authorList>
            <consortium name="US DOE Joint Genome Institute (JGI-PGF)"/>
            <person name="Walter F."/>
            <person name="Albersmeier A."/>
            <person name="Kalinowski J."/>
            <person name="Ruckert C."/>
        </authorList>
    </citation>
    <scope>NUCLEOTIDE SEQUENCE</scope>
    <source>
        <strain evidence="9">CGMCC 1.15425</strain>
    </source>
</reference>
<evidence type="ECO:0000256" key="6">
    <source>
        <dbReference type="ARBA" id="ARBA00023136"/>
    </source>
</evidence>
<keyword evidence="5 7" id="KW-1133">Transmembrane helix</keyword>
<feature type="transmembrane region" description="Helical" evidence="7">
    <location>
        <begin position="262"/>
        <end position="287"/>
    </location>
</feature>
<dbReference type="InterPro" id="IPR050256">
    <property type="entry name" value="Glycosyltransferase_2"/>
</dbReference>
<evidence type="ECO:0000313" key="9">
    <source>
        <dbReference type="EMBL" id="GGG53617.1"/>
    </source>
</evidence>
<sequence length="314" mass="34541">MDRIAIIIPALNEGRSIAENLQTIRSHVVSVSDCQVSLLVVDDGSSDNTAEQVLAYRKDDPDVYLLCLNRHFGKEAAISAGLRAVPDFDAVIVMDSDLQHPPALLEEMIAQWRGGSAVVEAVKLSRGSESAVKGSLVKVYYRLFSYLTEIDISGDTDYKLLDREVVLSVNALPEHGRFFRGLIKWMGYPTTSISFDVPASTRQRSNWGSSALFKYALSSITSFTAFPLQLVSLMGILTFIISVVFGFMALSDKLSGQAVDGFTTVILLLLIIGSVLMFSVGLIGAYIGRIYDEVKRRPNFVTDNKRSVLPEDNE</sequence>
<dbReference type="GO" id="GO:0005886">
    <property type="term" value="C:plasma membrane"/>
    <property type="evidence" value="ECO:0007669"/>
    <property type="project" value="TreeGrafter"/>
</dbReference>
<evidence type="ECO:0000256" key="2">
    <source>
        <dbReference type="ARBA" id="ARBA00022676"/>
    </source>
</evidence>
<dbReference type="PANTHER" id="PTHR48090:SF1">
    <property type="entry name" value="PROPHAGE BACTOPRENOL GLUCOSYL TRANSFERASE HOMOLOG"/>
    <property type="match status" value="1"/>
</dbReference>
<evidence type="ECO:0000256" key="7">
    <source>
        <dbReference type="SAM" id="Phobius"/>
    </source>
</evidence>
<comment type="subcellular location">
    <subcellularLocation>
        <location evidence="1">Membrane</location>
        <topology evidence="1">Multi-pass membrane protein</topology>
    </subcellularLocation>
</comment>
<gene>
    <name evidence="9" type="ORF">GCM10011403_08480</name>
</gene>
<keyword evidence="4 7" id="KW-0812">Transmembrane</keyword>
<keyword evidence="2" id="KW-0328">Glycosyltransferase</keyword>
<organism evidence="9 10">
    <name type="scientific">Pseudohongiella nitratireducens</name>
    <dbReference type="NCBI Taxonomy" id="1768907"/>
    <lineage>
        <taxon>Bacteria</taxon>
        <taxon>Pseudomonadati</taxon>
        <taxon>Pseudomonadota</taxon>
        <taxon>Gammaproteobacteria</taxon>
        <taxon>Pseudomonadales</taxon>
        <taxon>Pseudohongiellaceae</taxon>
        <taxon>Pseudohongiella</taxon>
    </lineage>
</organism>
<dbReference type="SUPFAM" id="SSF53448">
    <property type="entry name" value="Nucleotide-diphospho-sugar transferases"/>
    <property type="match status" value="1"/>
</dbReference>
<keyword evidence="6 7" id="KW-0472">Membrane</keyword>
<dbReference type="InterPro" id="IPR001173">
    <property type="entry name" value="Glyco_trans_2-like"/>
</dbReference>
<evidence type="ECO:0000256" key="4">
    <source>
        <dbReference type="ARBA" id="ARBA00022692"/>
    </source>
</evidence>